<dbReference type="RefSeq" id="WP_202007033.1">
    <property type="nucleotide sequence ID" value="NZ_JAERRB010000001.1"/>
</dbReference>
<organism evidence="1 2">
    <name type="scientific">Chryseolinea lacunae</name>
    <dbReference type="NCBI Taxonomy" id="2801331"/>
    <lineage>
        <taxon>Bacteria</taxon>
        <taxon>Pseudomonadati</taxon>
        <taxon>Bacteroidota</taxon>
        <taxon>Cytophagia</taxon>
        <taxon>Cytophagales</taxon>
        <taxon>Fulvivirgaceae</taxon>
        <taxon>Chryseolinea</taxon>
    </lineage>
</organism>
<accession>A0ABS1KKR9</accession>
<proteinExistence type="predicted"/>
<sequence length="86" mass="9753">MVIPPVLSELISSDLRRNMLEIILAQEEAFSIQAIFDAMLQRDVYISKPTVQNFLIMLTRRGFLMEVPADTAKGRGRPTLKFALSK</sequence>
<comment type="caution">
    <text evidence="1">The sequence shown here is derived from an EMBL/GenBank/DDBJ whole genome shotgun (WGS) entry which is preliminary data.</text>
</comment>
<name>A0ABS1KKR9_9BACT</name>
<gene>
    <name evidence="1" type="ORF">JI741_02415</name>
</gene>
<dbReference type="EMBL" id="JAERRB010000001">
    <property type="protein sequence ID" value="MBL0740050.1"/>
    <property type="molecule type" value="Genomic_DNA"/>
</dbReference>
<dbReference type="InterPro" id="IPR036388">
    <property type="entry name" value="WH-like_DNA-bd_sf"/>
</dbReference>
<protein>
    <submittedName>
        <fullName evidence="1">Transcriptional repressor</fullName>
    </submittedName>
</protein>
<evidence type="ECO:0000313" key="1">
    <source>
        <dbReference type="EMBL" id="MBL0740050.1"/>
    </source>
</evidence>
<dbReference type="InterPro" id="IPR036390">
    <property type="entry name" value="WH_DNA-bd_sf"/>
</dbReference>
<dbReference type="Gene3D" id="1.10.10.10">
    <property type="entry name" value="Winged helix-like DNA-binding domain superfamily/Winged helix DNA-binding domain"/>
    <property type="match status" value="1"/>
</dbReference>
<dbReference type="Proteomes" id="UP000613030">
    <property type="component" value="Unassembled WGS sequence"/>
</dbReference>
<evidence type="ECO:0000313" key="2">
    <source>
        <dbReference type="Proteomes" id="UP000613030"/>
    </source>
</evidence>
<keyword evidence="2" id="KW-1185">Reference proteome</keyword>
<reference evidence="1 2" key="1">
    <citation type="submission" date="2021-01" db="EMBL/GenBank/DDBJ databases">
        <title>Chryseolinea sp. Jin1 Genome sequencing and assembly.</title>
        <authorList>
            <person name="Kim I."/>
        </authorList>
    </citation>
    <scope>NUCLEOTIDE SEQUENCE [LARGE SCALE GENOMIC DNA]</scope>
    <source>
        <strain evidence="1 2">Jin1</strain>
    </source>
</reference>
<dbReference type="SUPFAM" id="SSF46785">
    <property type="entry name" value="Winged helix' DNA-binding domain"/>
    <property type="match status" value="1"/>
</dbReference>